<accession>A0A1Q8S485</accession>
<dbReference type="OrthoDB" id="5225894at2759"/>
<comment type="caution">
    <text evidence="1">The sequence shown here is derived from an EMBL/GenBank/DDBJ whole genome shotgun (WGS) entry which is preliminary data.</text>
</comment>
<dbReference type="STRING" id="708187.A0A1Q8S485"/>
<gene>
    <name evidence="1" type="ORF">CCHL11_04495</name>
</gene>
<dbReference type="SUPFAM" id="SSF48452">
    <property type="entry name" value="TPR-like"/>
    <property type="match status" value="1"/>
</dbReference>
<dbReference type="EMBL" id="MPGH01000019">
    <property type="protein sequence ID" value="OLN96222.1"/>
    <property type="molecule type" value="Genomic_DNA"/>
</dbReference>
<name>A0A1Q8S485_9PEZI</name>
<proteinExistence type="predicted"/>
<sequence length="129" mass="14549">MFSLGEEHPDTLIGMGNLASAFCNQSRWKEAEELEVRVLGTRRRVIGEEHPGTLISMGNLALTYRRQGRCDVAMQLMRDGVGLRRRVFGLDHAETISSSSILADWEDHALNMDESLPEESREGVRDIYS</sequence>
<dbReference type="Proteomes" id="UP000186583">
    <property type="component" value="Unassembled WGS sequence"/>
</dbReference>
<protein>
    <submittedName>
        <fullName evidence="1">Nephrocystin-3-like protein 1</fullName>
    </submittedName>
</protein>
<dbReference type="Gene3D" id="1.25.40.10">
    <property type="entry name" value="Tetratricopeptide repeat domain"/>
    <property type="match status" value="1"/>
</dbReference>
<dbReference type="PANTHER" id="PTHR46082">
    <property type="entry name" value="ATP/GTP-BINDING PROTEIN-RELATED"/>
    <property type="match status" value="1"/>
</dbReference>
<evidence type="ECO:0000313" key="2">
    <source>
        <dbReference type="Proteomes" id="UP000186583"/>
    </source>
</evidence>
<keyword evidence="2" id="KW-1185">Reference proteome</keyword>
<organism evidence="1 2">
    <name type="scientific">Colletotrichum chlorophyti</name>
    <dbReference type="NCBI Taxonomy" id="708187"/>
    <lineage>
        <taxon>Eukaryota</taxon>
        <taxon>Fungi</taxon>
        <taxon>Dikarya</taxon>
        <taxon>Ascomycota</taxon>
        <taxon>Pezizomycotina</taxon>
        <taxon>Sordariomycetes</taxon>
        <taxon>Hypocreomycetidae</taxon>
        <taxon>Glomerellales</taxon>
        <taxon>Glomerellaceae</taxon>
        <taxon>Colletotrichum</taxon>
    </lineage>
</organism>
<dbReference type="InterPro" id="IPR011990">
    <property type="entry name" value="TPR-like_helical_dom_sf"/>
</dbReference>
<evidence type="ECO:0000313" key="1">
    <source>
        <dbReference type="EMBL" id="OLN96222.1"/>
    </source>
</evidence>
<reference evidence="1 2" key="1">
    <citation type="submission" date="2016-11" db="EMBL/GenBank/DDBJ databases">
        <title>Draft Genome Assembly of Colletotrichum chlorophyti a pathogen of herbaceous plants.</title>
        <authorList>
            <person name="Gan P."/>
            <person name="Narusaka M."/>
            <person name="Tsushima A."/>
            <person name="Narusaka Y."/>
            <person name="Takano Y."/>
            <person name="Shirasu K."/>
        </authorList>
    </citation>
    <scope>NUCLEOTIDE SEQUENCE [LARGE SCALE GENOMIC DNA]</scope>
    <source>
        <strain evidence="1 2">NTL11</strain>
    </source>
</reference>
<dbReference type="InterPro" id="IPR053137">
    <property type="entry name" value="NLR-like"/>
</dbReference>
<dbReference type="AlphaFoldDB" id="A0A1Q8S485"/>
<dbReference type="Pfam" id="PF13424">
    <property type="entry name" value="TPR_12"/>
    <property type="match status" value="1"/>
</dbReference>
<dbReference type="PANTHER" id="PTHR46082:SF6">
    <property type="entry name" value="AAA+ ATPASE DOMAIN-CONTAINING PROTEIN-RELATED"/>
    <property type="match status" value="1"/>
</dbReference>